<feature type="transmembrane region" description="Helical" evidence="6">
    <location>
        <begin position="146"/>
        <end position="169"/>
    </location>
</feature>
<proteinExistence type="predicted"/>
<dbReference type="GO" id="GO:0005886">
    <property type="term" value="C:plasma membrane"/>
    <property type="evidence" value="ECO:0007669"/>
    <property type="project" value="UniProtKB-SubCell"/>
</dbReference>
<dbReference type="STRING" id="631362.Thi970DRAFT_00123"/>
<feature type="transmembrane region" description="Helical" evidence="6">
    <location>
        <begin position="111"/>
        <end position="134"/>
    </location>
</feature>
<dbReference type="HOGENOM" id="CLU_079569_2_2_6"/>
<feature type="transmembrane region" description="Helical" evidence="6">
    <location>
        <begin position="71"/>
        <end position="91"/>
    </location>
</feature>
<feature type="transmembrane region" description="Helical" evidence="6">
    <location>
        <begin position="6"/>
        <end position="28"/>
    </location>
</feature>
<evidence type="ECO:0000256" key="4">
    <source>
        <dbReference type="ARBA" id="ARBA00022989"/>
    </source>
</evidence>
<dbReference type="InterPro" id="IPR001123">
    <property type="entry name" value="LeuE-type"/>
</dbReference>
<dbReference type="PANTHER" id="PTHR30086">
    <property type="entry name" value="ARGININE EXPORTER PROTEIN ARGO"/>
    <property type="match status" value="1"/>
</dbReference>
<dbReference type="Pfam" id="PF01810">
    <property type="entry name" value="LysE"/>
    <property type="match status" value="1"/>
</dbReference>
<sequence>MSIGDLSILFAIMLALAAMPSTSVALVVTRAAMGGLSQGIAVTCGIVLGDLLFVATALFGLAALAERLGGLFVLIKVLGGLYLLWFGGTLLRARAKRDSVNPSLVTQSGLLGSLLAGLVLTLGDVKAILFYASIFPLVMQNDQLTAVDVVAVMVVTITSVGGVKLLYAMSARKLATMVQDRRMRRIVQRGAGVLLVGAGGSLIVSTAG</sequence>
<evidence type="ECO:0000256" key="2">
    <source>
        <dbReference type="ARBA" id="ARBA00022475"/>
    </source>
</evidence>
<dbReference type="Proteomes" id="UP000002964">
    <property type="component" value="Unassembled WGS sequence"/>
</dbReference>
<name>H8YVP6_9GAMM</name>
<feature type="transmembrane region" description="Helical" evidence="6">
    <location>
        <begin position="40"/>
        <end position="65"/>
    </location>
</feature>
<keyword evidence="3 6" id="KW-0812">Transmembrane</keyword>
<evidence type="ECO:0000313" key="7">
    <source>
        <dbReference type="EMBL" id="EIC23986.1"/>
    </source>
</evidence>
<evidence type="ECO:0000256" key="5">
    <source>
        <dbReference type="ARBA" id="ARBA00023136"/>
    </source>
</evidence>
<organism evidence="7 8">
    <name type="scientific">Thiorhodovibrio frisius</name>
    <dbReference type="NCBI Taxonomy" id="631362"/>
    <lineage>
        <taxon>Bacteria</taxon>
        <taxon>Pseudomonadati</taxon>
        <taxon>Pseudomonadota</taxon>
        <taxon>Gammaproteobacteria</taxon>
        <taxon>Chromatiales</taxon>
        <taxon>Chromatiaceae</taxon>
        <taxon>Thiorhodovibrio</taxon>
    </lineage>
</organism>
<reference evidence="8" key="1">
    <citation type="submission" date="2011-06" db="EMBL/GenBank/DDBJ databases">
        <authorList>
            <consortium name="US DOE Joint Genome Institute (JGI-PGF)"/>
            <person name="Lucas S."/>
            <person name="Han J."/>
            <person name="Lapidus A."/>
            <person name="Cheng J.-F."/>
            <person name="Goodwin L."/>
            <person name="Pitluck S."/>
            <person name="Peters L."/>
            <person name="Land M.L."/>
            <person name="Hauser L."/>
            <person name="Vogl K."/>
            <person name="Liu Z."/>
            <person name="Overmann J."/>
            <person name="Frigaard N.-U."/>
            <person name="Bryant D.A."/>
            <person name="Woyke T.J."/>
        </authorList>
    </citation>
    <scope>NUCLEOTIDE SEQUENCE [LARGE SCALE GENOMIC DNA]</scope>
    <source>
        <strain evidence="8">970</strain>
    </source>
</reference>
<reference evidence="7 8" key="2">
    <citation type="submission" date="2011-11" db="EMBL/GenBank/DDBJ databases">
        <authorList>
            <consortium name="US DOE Joint Genome Institute"/>
            <person name="Lucas S."/>
            <person name="Han J."/>
            <person name="Lapidus A."/>
            <person name="Cheng J.-F."/>
            <person name="Goodwin L."/>
            <person name="Pitluck S."/>
            <person name="Peters L."/>
            <person name="Ovchinnikova G."/>
            <person name="Zhang X."/>
            <person name="Detter J.C."/>
            <person name="Han C."/>
            <person name="Tapia R."/>
            <person name="Land M."/>
            <person name="Hauser L."/>
            <person name="Kyrpides N."/>
            <person name="Ivanova N."/>
            <person name="Pagani I."/>
            <person name="Vogl K."/>
            <person name="Liu Z."/>
            <person name="Overmann J."/>
            <person name="Frigaard N.-U."/>
            <person name="Bryant D."/>
            <person name="Woyke T."/>
        </authorList>
    </citation>
    <scope>NUCLEOTIDE SEQUENCE [LARGE SCALE GENOMIC DNA]</scope>
    <source>
        <strain evidence="7 8">970</strain>
    </source>
</reference>
<dbReference type="eggNOG" id="COG1280">
    <property type="taxonomic scope" value="Bacteria"/>
</dbReference>
<evidence type="ECO:0000256" key="6">
    <source>
        <dbReference type="SAM" id="Phobius"/>
    </source>
</evidence>
<evidence type="ECO:0000256" key="3">
    <source>
        <dbReference type="ARBA" id="ARBA00022692"/>
    </source>
</evidence>
<dbReference type="RefSeq" id="WP_009146609.1">
    <property type="nucleotide sequence ID" value="NZ_CP121471.1"/>
</dbReference>
<keyword evidence="4 6" id="KW-1133">Transmembrane helix</keyword>
<keyword evidence="2" id="KW-1003">Cell membrane</keyword>
<feature type="transmembrane region" description="Helical" evidence="6">
    <location>
        <begin position="190"/>
        <end position="207"/>
    </location>
</feature>
<evidence type="ECO:0000313" key="8">
    <source>
        <dbReference type="Proteomes" id="UP000002964"/>
    </source>
</evidence>
<dbReference type="GO" id="GO:0015171">
    <property type="term" value="F:amino acid transmembrane transporter activity"/>
    <property type="evidence" value="ECO:0007669"/>
    <property type="project" value="TreeGrafter"/>
</dbReference>
<gene>
    <name evidence="7" type="ORF">Thi970DRAFT_00123</name>
</gene>
<accession>H8YVP6</accession>
<comment type="subcellular location">
    <subcellularLocation>
        <location evidence="1">Cell membrane</location>
        <topology evidence="1">Multi-pass membrane protein</topology>
    </subcellularLocation>
</comment>
<protein>
    <submittedName>
        <fullName evidence="7">Putative threonine efflux protein</fullName>
    </submittedName>
</protein>
<dbReference type="PANTHER" id="PTHR30086:SF20">
    <property type="entry name" value="ARGININE EXPORTER PROTEIN ARGO-RELATED"/>
    <property type="match status" value="1"/>
</dbReference>
<evidence type="ECO:0000256" key="1">
    <source>
        <dbReference type="ARBA" id="ARBA00004651"/>
    </source>
</evidence>
<dbReference type="OrthoDB" id="9804822at2"/>
<dbReference type="EMBL" id="JH603163">
    <property type="protein sequence ID" value="EIC23986.1"/>
    <property type="molecule type" value="Genomic_DNA"/>
</dbReference>
<keyword evidence="5 6" id="KW-0472">Membrane</keyword>
<keyword evidence="8" id="KW-1185">Reference proteome</keyword>
<dbReference type="AlphaFoldDB" id="H8YVP6"/>